<dbReference type="AlphaFoldDB" id="A0AAW3VIE4"/>
<keyword evidence="2 7" id="KW-0489">Methyltransferase</keyword>
<dbReference type="PANTHER" id="PTHR33841">
    <property type="entry name" value="DNA METHYLTRANSFERASE YEEA-RELATED"/>
    <property type="match status" value="1"/>
</dbReference>
<gene>
    <name evidence="7" type="ORF">HNP34_002988</name>
</gene>
<dbReference type="InterPro" id="IPR050953">
    <property type="entry name" value="N4_N6_ade-DNA_methylase"/>
</dbReference>
<dbReference type="Gene3D" id="3.40.50.150">
    <property type="entry name" value="Vaccinia Virus protein VP39"/>
    <property type="match status" value="1"/>
</dbReference>
<reference evidence="7 8" key="1">
    <citation type="submission" date="2020-08" db="EMBL/GenBank/DDBJ databases">
        <title>Functional genomics of gut bacteria from endangered species of beetles.</title>
        <authorList>
            <person name="Carlos-Shanley C."/>
        </authorList>
    </citation>
    <scope>NUCLEOTIDE SEQUENCE [LARGE SCALE GENOMIC DNA]</scope>
    <source>
        <strain evidence="7 8">S00127</strain>
    </source>
</reference>
<dbReference type="Proteomes" id="UP000548425">
    <property type="component" value="Unassembled WGS sequence"/>
</dbReference>
<dbReference type="InterPro" id="IPR002052">
    <property type="entry name" value="DNA_methylase_N6_adenine_CS"/>
</dbReference>
<dbReference type="EMBL" id="JACHLA010000032">
    <property type="protein sequence ID" value="MBB6364832.1"/>
    <property type="molecule type" value="Genomic_DNA"/>
</dbReference>
<keyword evidence="3" id="KW-0808">Transferase</keyword>
<organism evidence="7 8">
    <name type="scientific">Acinetobacter lwoffii</name>
    <dbReference type="NCBI Taxonomy" id="28090"/>
    <lineage>
        <taxon>Bacteria</taxon>
        <taxon>Pseudomonadati</taxon>
        <taxon>Pseudomonadota</taxon>
        <taxon>Gammaproteobacteria</taxon>
        <taxon>Moraxellales</taxon>
        <taxon>Moraxellaceae</taxon>
        <taxon>Acinetobacter</taxon>
    </lineage>
</organism>
<evidence type="ECO:0000256" key="5">
    <source>
        <dbReference type="ARBA" id="ARBA00047942"/>
    </source>
</evidence>
<dbReference type="GO" id="GO:0009007">
    <property type="term" value="F:site-specific DNA-methyltransferase (adenine-specific) activity"/>
    <property type="evidence" value="ECO:0007669"/>
    <property type="project" value="UniProtKB-EC"/>
</dbReference>
<feature type="domain" description="Type II methyltransferase M.TaqI-like" evidence="6">
    <location>
        <begin position="425"/>
        <end position="672"/>
    </location>
</feature>
<dbReference type="GO" id="GO:0032259">
    <property type="term" value="P:methylation"/>
    <property type="evidence" value="ECO:0007669"/>
    <property type="project" value="UniProtKB-KW"/>
</dbReference>
<dbReference type="PROSITE" id="PS00092">
    <property type="entry name" value="N6_MTASE"/>
    <property type="match status" value="1"/>
</dbReference>
<dbReference type="SUPFAM" id="SSF53335">
    <property type="entry name" value="S-adenosyl-L-methionine-dependent methyltransferases"/>
    <property type="match status" value="1"/>
</dbReference>
<evidence type="ECO:0000256" key="1">
    <source>
        <dbReference type="ARBA" id="ARBA00011900"/>
    </source>
</evidence>
<evidence type="ECO:0000256" key="2">
    <source>
        <dbReference type="ARBA" id="ARBA00022603"/>
    </source>
</evidence>
<protein>
    <recommendedName>
        <fullName evidence="1">site-specific DNA-methyltransferase (adenine-specific)</fullName>
        <ecNumber evidence="1">2.1.1.72</ecNumber>
    </recommendedName>
</protein>
<evidence type="ECO:0000256" key="3">
    <source>
        <dbReference type="ARBA" id="ARBA00022679"/>
    </source>
</evidence>
<comment type="catalytic activity">
    <reaction evidence="5">
        <text>a 2'-deoxyadenosine in DNA + S-adenosyl-L-methionine = an N(6)-methyl-2'-deoxyadenosine in DNA + S-adenosyl-L-homocysteine + H(+)</text>
        <dbReference type="Rhea" id="RHEA:15197"/>
        <dbReference type="Rhea" id="RHEA-COMP:12418"/>
        <dbReference type="Rhea" id="RHEA-COMP:12419"/>
        <dbReference type="ChEBI" id="CHEBI:15378"/>
        <dbReference type="ChEBI" id="CHEBI:57856"/>
        <dbReference type="ChEBI" id="CHEBI:59789"/>
        <dbReference type="ChEBI" id="CHEBI:90615"/>
        <dbReference type="ChEBI" id="CHEBI:90616"/>
        <dbReference type="EC" id="2.1.1.72"/>
    </reaction>
</comment>
<dbReference type="PANTHER" id="PTHR33841:SF4">
    <property type="entry name" value="RESTRICTION MODIFICATION SYSTEM DNA SPECIFICITY DOMAIN"/>
    <property type="match status" value="1"/>
</dbReference>
<dbReference type="GO" id="GO:0003676">
    <property type="term" value="F:nucleic acid binding"/>
    <property type="evidence" value="ECO:0007669"/>
    <property type="project" value="InterPro"/>
</dbReference>
<evidence type="ECO:0000256" key="4">
    <source>
        <dbReference type="ARBA" id="ARBA00022691"/>
    </source>
</evidence>
<dbReference type="Pfam" id="PF07669">
    <property type="entry name" value="Eco57I"/>
    <property type="match status" value="1"/>
</dbReference>
<sequence length="1064" mass="121061">MTKDVFEQLQSKRRKPWKGEEEVRYAWIKAIEDATGLSLEAERKRKDASYNHLIIEFKSPGAFKGKKTNPTFINATEMRLLPYIQKEAIDTKIPESDFIGIAIDGDHIAFAQVVNGEIKSQHLLPFSETSFNLVVEAFKADTRKAFTIENLLIDFGHGSNTALNLMQAMADGLSEYLSQSHHNKVSMLFEEWRTLYGQVANMSMSQTEAINKEIAFNWHGDPLKEISAKLFVLHTYNSFLIKILAADIVSAHNLTSFEYPAQALATIPSDRELFDKLDSEIEHSGLFESAQISGFVEEVIFSWYLELKESDAAPQIYQSVRTLLSKVSLYRLDYLEKTRDILRDLYQGLVPAKLRQSLGEFYTPDWLVDITLEKVETSALLEQRVLDPTCGSGAFLLAIIRKKRELAVKAGWSSKEILNNICSTVWGFDLNPLAVQTARVNFLIEIADLLKDNPGYSFEVPILLADAIYSPAALPDKNEDIVEYNIGSQIANLNILLPRDLALDRNRLDKIFKYMEVGVESDKSFEYVEAQLINYALIQSHESTAWSKPLKHTYNQVLDLHRKNWNGIWFKIVRNFFWSATAGQFDLVVGNPPWVRWSKLPDLYRARVKPTCEHYGIFSKTKRHGGNELDISAMITYTVADKWLKLDAILAFVITGTLFKNPSSAGFRTFQIDANNTESSYLQPISIDDLKALKPFPDAANHTCIAIFKKSKNQPIYPITYNVWEAKTGAKRAISTYLSFNQVLEDINVVTKEAFPVGEIGSPLAVLKIGRFETIKYLSNQCTWTQGRKGITTDLNGVYFVSILNQSSDKVQIISRPEAGKRDIGPSKKAWIEPDLLYPLIKGAGDFEPYYLKLDNPDYAKTRLYTFVPNVAISKEAYQNAEDELNTPNLNLSLSWFNSFEKLLETRSTYKLQMKGAPFFAIYNVGDYTFKPWKVIWPEMSSSFYAAVAGTSEVPIVGNRVYIPDHKIYFASFDDKETAYYVCGLINCPTIKEWINSHNVSIQVADVFKHLSIPEFDENSSDHLQLASWVEEAHHTHNKEIRKIIINKIEELAENIIFNWSKTL</sequence>
<dbReference type="PRINTS" id="PR00507">
    <property type="entry name" value="N12N6MTFRASE"/>
</dbReference>
<dbReference type="GO" id="GO:0006304">
    <property type="term" value="P:DNA modification"/>
    <property type="evidence" value="ECO:0007669"/>
    <property type="project" value="InterPro"/>
</dbReference>
<dbReference type="InterPro" id="IPR029063">
    <property type="entry name" value="SAM-dependent_MTases_sf"/>
</dbReference>
<evidence type="ECO:0000313" key="8">
    <source>
        <dbReference type="Proteomes" id="UP000548425"/>
    </source>
</evidence>
<accession>A0AAW3VIE4</accession>
<evidence type="ECO:0000259" key="6">
    <source>
        <dbReference type="Pfam" id="PF07669"/>
    </source>
</evidence>
<evidence type="ECO:0000313" key="7">
    <source>
        <dbReference type="EMBL" id="MBB6364832.1"/>
    </source>
</evidence>
<dbReference type="EC" id="2.1.1.72" evidence="1"/>
<name>A0AAW3VIE4_ACILW</name>
<comment type="caution">
    <text evidence="7">The sequence shown here is derived from an EMBL/GenBank/DDBJ whole genome shotgun (WGS) entry which is preliminary data.</text>
</comment>
<dbReference type="InterPro" id="IPR011639">
    <property type="entry name" value="MethylTrfase_TaqI-like_dom"/>
</dbReference>
<proteinExistence type="predicted"/>
<keyword evidence="4" id="KW-0949">S-adenosyl-L-methionine</keyword>
<dbReference type="RefSeq" id="WP_184413790.1">
    <property type="nucleotide sequence ID" value="NZ_JACHLA010000032.1"/>
</dbReference>